<feature type="domain" description="Glycosyl transferase family 1" evidence="1">
    <location>
        <begin position="3"/>
        <end position="102"/>
    </location>
</feature>
<organism evidence="2">
    <name type="scientific">uncultured Burkholderia sp</name>
    <dbReference type="NCBI Taxonomy" id="188058"/>
    <lineage>
        <taxon>Bacteria</taxon>
        <taxon>Pseudomonadati</taxon>
        <taxon>Pseudomonadota</taxon>
        <taxon>Betaproteobacteria</taxon>
        <taxon>Burkholderiales</taxon>
        <taxon>Burkholderiaceae</taxon>
        <taxon>Burkholderia</taxon>
        <taxon>environmental samples</taxon>
    </lineage>
</organism>
<dbReference type="PANTHER" id="PTHR12526">
    <property type="entry name" value="GLYCOSYLTRANSFERASE"/>
    <property type="match status" value="1"/>
</dbReference>
<dbReference type="AlphaFoldDB" id="A0A060BZ72"/>
<sequence length="104" mass="11056">MHPRKGVVDLLHAFASLRPSNPEAVLYLAGEGPMLQDYKDLAEELGLGASAVFLGFCDDPRQYLHAADIFVLASHADPGPLVIAEARYAGLPIIATDVDGIPAM</sequence>
<dbReference type="InterPro" id="IPR001296">
    <property type="entry name" value="Glyco_trans_1"/>
</dbReference>
<protein>
    <submittedName>
        <fullName evidence="2">Glycos_transf_1</fullName>
    </submittedName>
</protein>
<dbReference type="Pfam" id="PF00534">
    <property type="entry name" value="Glycos_transf_1"/>
    <property type="match status" value="1"/>
</dbReference>
<accession>A0A060BZ72</accession>
<dbReference type="PANTHER" id="PTHR12526:SF630">
    <property type="entry name" value="GLYCOSYLTRANSFERASE"/>
    <property type="match status" value="1"/>
</dbReference>
<dbReference type="EMBL" id="KF120679">
    <property type="protein sequence ID" value="AIA87957.1"/>
    <property type="molecule type" value="Genomic_DNA"/>
</dbReference>
<dbReference type="Gene3D" id="3.40.50.2000">
    <property type="entry name" value="Glycogen Phosphorylase B"/>
    <property type="match status" value="1"/>
</dbReference>
<dbReference type="GO" id="GO:0016757">
    <property type="term" value="F:glycosyltransferase activity"/>
    <property type="evidence" value="ECO:0007669"/>
    <property type="project" value="InterPro"/>
</dbReference>
<evidence type="ECO:0000259" key="1">
    <source>
        <dbReference type="Pfam" id="PF00534"/>
    </source>
</evidence>
<feature type="non-terminal residue" evidence="2">
    <location>
        <position position="104"/>
    </location>
</feature>
<reference evidence="2" key="1">
    <citation type="journal article" date="2013" name="Environ. Microbiol.">
        <title>Seasonally variable intestinal metagenomes of the red palm weevil (Rhynchophorus ferrugineus).</title>
        <authorList>
            <person name="Jia S."/>
            <person name="Zhang X."/>
            <person name="Zhang G."/>
            <person name="Yin A."/>
            <person name="Zhang S."/>
            <person name="Li F."/>
            <person name="Wang L."/>
            <person name="Zhao D."/>
            <person name="Yun Q."/>
            <person name="Tala"/>
            <person name="Wang J."/>
            <person name="Sun G."/>
            <person name="Baabdullah M."/>
            <person name="Yu X."/>
            <person name="Hu S."/>
            <person name="Al-Mssallem I.S."/>
            <person name="Yu J."/>
        </authorList>
    </citation>
    <scope>NUCLEOTIDE SEQUENCE</scope>
</reference>
<name>A0A060BZ72_9BURK</name>
<evidence type="ECO:0000313" key="2">
    <source>
        <dbReference type="EMBL" id="AIA87957.1"/>
    </source>
</evidence>
<proteinExistence type="predicted"/>
<dbReference type="SUPFAM" id="SSF53756">
    <property type="entry name" value="UDP-Glycosyltransferase/glycogen phosphorylase"/>
    <property type="match status" value="1"/>
</dbReference>